<dbReference type="EMBL" id="JAYKXP010000223">
    <property type="protein sequence ID" value="KAK7018708.1"/>
    <property type="molecule type" value="Genomic_DNA"/>
</dbReference>
<dbReference type="AlphaFoldDB" id="A0AAW0AZ15"/>
<dbReference type="Proteomes" id="UP001383192">
    <property type="component" value="Unassembled WGS sequence"/>
</dbReference>
<dbReference type="Pfam" id="PF00561">
    <property type="entry name" value="Abhydrolase_1"/>
    <property type="match status" value="1"/>
</dbReference>
<dbReference type="InterPro" id="IPR051601">
    <property type="entry name" value="Serine_prot/Carboxylest_S33"/>
</dbReference>
<name>A0AAW0AZ15_9AGAR</name>
<comment type="caution">
    <text evidence="6">The sequence shown here is derived from an EMBL/GenBank/DDBJ whole genome shotgun (WGS) entry which is preliminary data.</text>
</comment>
<gene>
    <name evidence="6" type="ORF">VNI00_018301</name>
</gene>
<dbReference type="GO" id="GO:0016787">
    <property type="term" value="F:hydrolase activity"/>
    <property type="evidence" value="ECO:0007669"/>
    <property type="project" value="UniProtKB-KW"/>
</dbReference>
<evidence type="ECO:0000313" key="6">
    <source>
        <dbReference type="EMBL" id="KAK7018708.1"/>
    </source>
</evidence>
<organism evidence="6 7">
    <name type="scientific">Paramarasmius palmivorus</name>
    <dbReference type="NCBI Taxonomy" id="297713"/>
    <lineage>
        <taxon>Eukaryota</taxon>
        <taxon>Fungi</taxon>
        <taxon>Dikarya</taxon>
        <taxon>Basidiomycota</taxon>
        <taxon>Agaricomycotina</taxon>
        <taxon>Agaricomycetes</taxon>
        <taxon>Agaricomycetidae</taxon>
        <taxon>Agaricales</taxon>
        <taxon>Marasmiineae</taxon>
        <taxon>Marasmiaceae</taxon>
        <taxon>Paramarasmius</taxon>
    </lineage>
</organism>
<protein>
    <recommendedName>
        <fullName evidence="8">Alpha/beta-hydrolase</fullName>
    </recommendedName>
</protein>
<evidence type="ECO:0000256" key="1">
    <source>
        <dbReference type="ARBA" id="ARBA00010088"/>
    </source>
</evidence>
<dbReference type="Gene3D" id="3.40.50.1820">
    <property type="entry name" value="alpha/beta hydrolase"/>
    <property type="match status" value="1"/>
</dbReference>
<evidence type="ECO:0000313" key="7">
    <source>
        <dbReference type="Proteomes" id="UP001383192"/>
    </source>
</evidence>
<dbReference type="PANTHER" id="PTHR43248:SF25">
    <property type="entry name" value="AB HYDROLASE-1 DOMAIN-CONTAINING PROTEIN-RELATED"/>
    <property type="match status" value="1"/>
</dbReference>
<feature type="domain" description="AB hydrolase-1" evidence="4">
    <location>
        <begin position="98"/>
        <end position="250"/>
    </location>
</feature>
<dbReference type="InterPro" id="IPR029058">
    <property type="entry name" value="AB_hydrolase_fold"/>
</dbReference>
<accession>A0AAW0AZ15</accession>
<comment type="similarity">
    <text evidence="1">Belongs to the peptidase S33 family.</text>
</comment>
<evidence type="ECO:0000256" key="3">
    <source>
        <dbReference type="SAM" id="SignalP"/>
    </source>
</evidence>
<sequence>MTSKSRSLRLVSALLLSLRLAHCAETETDTDTWSESSWASIEPTKDLAWQPCYDTTTFECGRLQVPLNYSDPSGQSAAIALIRIKANVSTSSPEYRGPVIYNPGGPGGSGINDLRVYGKRLAKTVGPEFDIVSFDPRGVARSTPKVSYFETPEERALWGASINLGQNDSAQYVSNLWARSKIEGTLAGERLADVLPHIQTDHTARDMLRINEAHGREKIQYWGISYGSVLGATFAAMFPDKVERLVIDGVIDVAGDYYTSTSKKHLICIIQIVDNLIYTANWRDNFLDSDKALQWFFKDCHAAGPSLCGFYAESPEAIEARLNGLYTSVLKAPVTVHTAQSYGLIDYTLLRSFIFNPGLYFPFATWSVIATGLADLEAGNGTTLWSLSGQTTFQCTSCDPEEFDYEQVPDAQTAIRCNDGDVVPSSLEEARKHYEESEKVSGWVDLAAGARISCSHWPEIPKTFFRGPISGNTSHPILLIGNSADPVTPLHAAHVVSQGFPGSVVLTQDYAGHAAISAPSFCTENALRAYFLNGTLPEPGTVCPVEGTAFTNPKPLSEAAGDA</sequence>
<evidence type="ECO:0000259" key="4">
    <source>
        <dbReference type="Pfam" id="PF00561"/>
    </source>
</evidence>
<keyword evidence="7" id="KW-1185">Reference proteome</keyword>
<dbReference type="InterPro" id="IPR013595">
    <property type="entry name" value="Pept_S33_TAP-like_C"/>
</dbReference>
<dbReference type="SUPFAM" id="SSF53474">
    <property type="entry name" value="alpha/beta-Hydrolases"/>
    <property type="match status" value="1"/>
</dbReference>
<feature type="signal peptide" evidence="3">
    <location>
        <begin position="1"/>
        <end position="23"/>
    </location>
</feature>
<dbReference type="PANTHER" id="PTHR43248">
    <property type="entry name" value="2-SUCCINYL-6-HYDROXY-2,4-CYCLOHEXADIENE-1-CARBOXYLATE SYNTHASE"/>
    <property type="match status" value="1"/>
</dbReference>
<dbReference type="Pfam" id="PF08386">
    <property type="entry name" value="Abhydrolase_4"/>
    <property type="match status" value="1"/>
</dbReference>
<evidence type="ECO:0000256" key="2">
    <source>
        <dbReference type="ARBA" id="ARBA00022801"/>
    </source>
</evidence>
<dbReference type="InterPro" id="IPR000073">
    <property type="entry name" value="AB_hydrolase_1"/>
</dbReference>
<proteinExistence type="inferred from homology"/>
<reference evidence="6 7" key="1">
    <citation type="submission" date="2024-01" db="EMBL/GenBank/DDBJ databases">
        <title>A draft genome for a cacao thread blight-causing isolate of Paramarasmius palmivorus.</title>
        <authorList>
            <person name="Baruah I.K."/>
            <person name="Bukari Y."/>
            <person name="Amoako-Attah I."/>
            <person name="Meinhardt L.W."/>
            <person name="Bailey B.A."/>
            <person name="Cohen S.P."/>
        </authorList>
    </citation>
    <scope>NUCLEOTIDE SEQUENCE [LARGE SCALE GENOMIC DNA]</scope>
    <source>
        <strain evidence="6 7">GH-12</strain>
    </source>
</reference>
<feature type="domain" description="Peptidase S33 tripeptidyl aminopeptidase-like C-terminal" evidence="5">
    <location>
        <begin position="450"/>
        <end position="543"/>
    </location>
</feature>
<evidence type="ECO:0000259" key="5">
    <source>
        <dbReference type="Pfam" id="PF08386"/>
    </source>
</evidence>
<feature type="chain" id="PRO_5043373365" description="Alpha/beta-hydrolase" evidence="3">
    <location>
        <begin position="24"/>
        <end position="563"/>
    </location>
</feature>
<keyword evidence="3" id="KW-0732">Signal</keyword>
<keyword evidence="2" id="KW-0378">Hydrolase</keyword>
<evidence type="ECO:0008006" key="8">
    <source>
        <dbReference type="Google" id="ProtNLM"/>
    </source>
</evidence>